<gene>
    <name evidence="7" type="ORF">NDI76_07805</name>
</gene>
<reference evidence="7 8" key="1">
    <citation type="submission" date="2022-06" db="EMBL/GenBank/DDBJ databases">
        <title>Halogeometricum sp. a new haloarchaeum isolate from saline soil.</title>
        <authorList>
            <person name="Strakova D."/>
            <person name="Galisteo C."/>
            <person name="Sanchez-Porro C."/>
            <person name="Ventosa A."/>
        </authorList>
    </citation>
    <scope>NUCLEOTIDE SEQUENCE [LARGE SCALE GENOMIC DNA]</scope>
    <source>
        <strain evidence="7 8">S1BR25-6</strain>
    </source>
</reference>
<protein>
    <submittedName>
        <fullName evidence="7">ABC transporter ATP-binding protein</fullName>
    </submittedName>
</protein>
<dbReference type="PANTHER" id="PTHR43875:SF1">
    <property type="entry name" value="OSMOPROTECTIVE COMPOUNDS UPTAKE ATP-BINDING PROTEIN GGTA"/>
    <property type="match status" value="1"/>
</dbReference>
<accession>A0ABU2GEV9</accession>
<keyword evidence="2" id="KW-0813">Transport</keyword>
<feature type="compositionally biased region" description="Low complexity" evidence="5">
    <location>
        <begin position="335"/>
        <end position="355"/>
    </location>
</feature>
<evidence type="ECO:0000313" key="7">
    <source>
        <dbReference type="EMBL" id="MDS0298643.1"/>
    </source>
</evidence>
<dbReference type="InterPro" id="IPR027417">
    <property type="entry name" value="P-loop_NTPase"/>
</dbReference>
<dbReference type="GO" id="GO:0005524">
    <property type="term" value="F:ATP binding"/>
    <property type="evidence" value="ECO:0007669"/>
    <property type="project" value="UniProtKB-KW"/>
</dbReference>
<dbReference type="InterPro" id="IPR047641">
    <property type="entry name" value="ABC_transpr_MalK/UgpC-like"/>
</dbReference>
<name>A0ABU2GEV9_9EURY</name>
<organism evidence="7 8">
    <name type="scientific">Halogeometricum salsisoli</name>
    <dbReference type="NCBI Taxonomy" id="2950536"/>
    <lineage>
        <taxon>Archaea</taxon>
        <taxon>Methanobacteriati</taxon>
        <taxon>Methanobacteriota</taxon>
        <taxon>Stenosarchaea group</taxon>
        <taxon>Halobacteria</taxon>
        <taxon>Halobacteriales</taxon>
        <taxon>Haloferacaceae</taxon>
        <taxon>Halogeometricum</taxon>
    </lineage>
</organism>
<dbReference type="Gene3D" id="2.40.50.100">
    <property type="match status" value="1"/>
</dbReference>
<feature type="domain" description="ABC transporter" evidence="6">
    <location>
        <begin position="4"/>
        <end position="234"/>
    </location>
</feature>
<dbReference type="InterPro" id="IPR017871">
    <property type="entry name" value="ABC_transporter-like_CS"/>
</dbReference>
<feature type="region of interest" description="Disordered" evidence="5">
    <location>
        <begin position="288"/>
        <end position="315"/>
    </location>
</feature>
<dbReference type="RefSeq" id="WP_310923441.1">
    <property type="nucleotide sequence ID" value="NZ_JAMQOP010000001.1"/>
</dbReference>
<dbReference type="InterPro" id="IPR015855">
    <property type="entry name" value="ABC_transpr_MalK-like"/>
</dbReference>
<dbReference type="CDD" id="cd03301">
    <property type="entry name" value="ABC_MalK_N"/>
    <property type="match status" value="1"/>
</dbReference>
<dbReference type="PROSITE" id="PS00211">
    <property type="entry name" value="ABC_TRANSPORTER_1"/>
    <property type="match status" value="1"/>
</dbReference>
<evidence type="ECO:0000256" key="5">
    <source>
        <dbReference type="SAM" id="MobiDB-lite"/>
    </source>
</evidence>
<proteinExistence type="predicted"/>
<dbReference type="SUPFAM" id="SSF52540">
    <property type="entry name" value="P-loop containing nucleoside triphosphate hydrolases"/>
    <property type="match status" value="1"/>
</dbReference>
<dbReference type="InterPro" id="IPR040582">
    <property type="entry name" value="OB_MalK-like"/>
</dbReference>
<dbReference type="Pfam" id="PF17912">
    <property type="entry name" value="OB_MalK"/>
    <property type="match status" value="1"/>
</dbReference>
<keyword evidence="3" id="KW-0547">Nucleotide-binding</keyword>
<dbReference type="Gene3D" id="3.40.50.300">
    <property type="entry name" value="P-loop containing nucleotide triphosphate hydrolases"/>
    <property type="match status" value="1"/>
</dbReference>
<dbReference type="SUPFAM" id="SSF50331">
    <property type="entry name" value="MOP-like"/>
    <property type="match status" value="1"/>
</dbReference>
<evidence type="ECO:0000313" key="8">
    <source>
        <dbReference type="Proteomes" id="UP001257060"/>
    </source>
</evidence>
<feature type="region of interest" description="Disordered" evidence="5">
    <location>
        <begin position="432"/>
        <end position="463"/>
    </location>
</feature>
<dbReference type="InterPro" id="IPR003439">
    <property type="entry name" value="ABC_transporter-like_ATP-bd"/>
</dbReference>
<evidence type="ECO:0000256" key="1">
    <source>
        <dbReference type="ARBA" id="ARBA00004202"/>
    </source>
</evidence>
<evidence type="ECO:0000259" key="6">
    <source>
        <dbReference type="PROSITE" id="PS50893"/>
    </source>
</evidence>
<evidence type="ECO:0000256" key="4">
    <source>
        <dbReference type="ARBA" id="ARBA00022840"/>
    </source>
</evidence>
<feature type="compositionally biased region" description="Polar residues" evidence="5">
    <location>
        <begin position="453"/>
        <end position="463"/>
    </location>
</feature>
<dbReference type="PANTHER" id="PTHR43875">
    <property type="entry name" value="MALTODEXTRIN IMPORT ATP-BINDING PROTEIN MSMX"/>
    <property type="match status" value="1"/>
</dbReference>
<dbReference type="Pfam" id="PF00005">
    <property type="entry name" value="ABC_tran"/>
    <property type="match status" value="1"/>
</dbReference>
<evidence type="ECO:0000256" key="2">
    <source>
        <dbReference type="ARBA" id="ARBA00022448"/>
    </source>
</evidence>
<dbReference type="EMBL" id="JAMQOP010000001">
    <property type="protein sequence ID" value="MDS0298643.1"/>
    <property type="molecule type" value="Genomic_DNA"/>
</dbReference>
<dbReference type="Proteomes" id="UP001257060">
    <property type="component" value="Unassembled WGS sequence"/>
</dbReference>
<comment type="subcellular location">
    <subcellularLocation>
        <location evidence="1">Cell membrane</location>
        <topology evidence="1">Peripheral membrane protein</topology>
    </subcellularLocation>
</comment>
<dbReference type="PROSITE" id="PS50893">
    <property type="entry name" value="ABC_TRANSPORTER_2"/>
    <property type="match status" value="1"/>
</dbReference>
<feature type="compositionally biased region" description="Acidic residues" evidence="5">
    <location>
        <begin position="361"/>
        <end position="374"/>
    </location>
</feature>
<feature type="region of interest" description="Disordered" evidence="5">
    <location>
        <begin position="335"/>
        <end position="390"/>
    </location>
</feature>
<dbReference type="InterPro" id="IPR003593">
    <property type="entry name" value="AAA+_ATPase"/>
</dbReference>
<sequence length="463" mass="49493">MGDVTYENITKQYEDVTAVDDLNLEIKDGEFVTLVGPSGCGKSTSLEMVAGLTEPSSGNLYIDDREVSDLPPKDRDISMVFQNIALFPHMDVYDNISYGLRLRDFEKEEVDRRVDEAAELVQMSGMLDRMPDEMSGGQRQRVAIARAIVRDPEVFLMDEPLANLDAKLRVHMRTKLQELHKQLDATIIYVTHNQEEAMTMSSRIAVMNRGELQQFAAPLTCYYRPTNEFVAGFIGSPSMNFLDGRVTENGVETDEFSVDVDEGVLDGVDSGTNVTVGVRPEDIYLAEGSDIEDDGGPVGAADAADMDGEPSSPIDVTTTVLEPVGDDIYVYTEFGDLTGGSDEETGTSTGTGATGPAVADGETDAAETEAEAGGDAEAGGGDAGMGDSALLMSMPPIPGMDTDAAEGQHVRVVLDRTMVHLFDGETGEAIVHGLTTEADAEDGRTGRGGRTESGPSASESNAR</sequence>
<keyword evidence="4 7" id="KW-0067">ATP-binding</keyword>
<comment type="caution">
    <text evidence="7">The sequence shown here is derived from an EMBL/GenBank/DDBJ whole genome shotgun (WGS) entry which is preliminary data.</text>
</comment>
<dbReference type="InterPro" id="IPR008995">
    <property type="entry name" value="Mo/tungstate-bd_C_term_dom"/>
</dbReference>
<keyword evidence="8" id="KW-1185">Reference proteome</keyword>
<dbReference type="SMART" id="SM00382">
    <property type="entry name" value="AAA"/>
    <property type="match status" value="1"/>
</dbReference>
<evidence type="ECO:0000256" key="3">
    <source>
        <dbReference type="ARBA" id="ARBA00022741"/>
    </source>
</evidence>